<dbReference type="FunFam" id="1.25.40.10:FF:000202">
    <property type="entry name" value="Unplaced genomic scaffold supercont1.7, whole genome shotgun sequence"/>
    <property type="match status" value="1"/>
</dbReference>
<dbReference type="OrthoDB" id="2017974at2759"/>
<evidence type="ECO:0000313" key="3">
    <source>
        <dbReference type="Proteomes" id="UP000800200"/>
    </source>
</evidence>
<dbReference type="SUPFAM" id="SSF48452">
    <property type="entry name" value="TPR-like"/>
    <property type="match status" value="1"/>
</dbReference>
<dbReference type="AlphaFoldDB" id="A0A6A6EKI0"/>
<dbReference type="GO" id="GO:0000184">
    <property type="term" value="P:nuclear-transcribed mRNA catabolic process, nonsense-mediated decay"/>
    <property type="evidence" value="ECO:0007669"/>
    <property type="project" value="TreeGrafter"/>
</dbReference>
<sequence length="620" mass="69174">MFSLALSLMHGDPCFLIQAARRTDQAPWLWASTFAGIVPLMSLDHQNINVRSATPSCNYLASSLTAIILLPKMEAFATCGKNVTDSSKVMAVQLVAGKKLLSIAMLCGLPEGEKGSSSVLVAATDRSTSTLTLVEEKPEHSLSPKRAPRSCQCSHGAQQLFSPDAQYSNLLLQPSYRPISPEQLTAEVKSIYAGLTSVETKCINIHRSQATAVQGELSEPSKLGQEHWQALTALHRTLLHEHHDFFLASQHPSAEPALHQLAARYAMPAQLLRQQLPESLNYMLAFISTAYRMMALLYETVPALQDIWIECLGDLSRYRMAIEEEDLHDREIWADVARSWYSKAANMNPSVGRLYHHLAILARPNIQQLYYYCRSLTCVQPFTSGRKSMLTFLDPFLGRAHEPYSQGSPINASFIKAHGILFVGESLDTFPNSCSNYLHWLDTQISRNTTKWKKCGVYVAITNVASLFNYGFESSTLRQMYNYKIKLDGPARPSMSPPEQTSEDEVFPPQDLNFASQPTFAYACQLAFTTFSLVLWRVGNENVLPHVHVMLVFLLSLTDIPYDCAFVLNYVPWEYLALFLTRLAKSEKLDSLAENTPVLVGVWLPPLHTCPASPTPSQGC</sequence>
<dbReference type="GO" id="GO:0005697">
    <property type="term" value="C:telomerase holoenzyme complex"/>
    <property type="evidence" value="ECO:0007669"/>
    <property type="project" value="TreeGrafter"/>
</dbReference>
<organism evidence="2 3">
    <name type="scientific">Zopfia rhizophila CBS 207.26</name>
    <dbReference type="NCBI Taxonomy" id="1314779"/>
    <lineage>
        <taxon>Eukaryota</taxon>
        <taxon>Fungi</taxon>
        <taxon>Dikarya</taxon>
        <taxon>Ascomycota</taxon>
        <taxon>Pezizomycotina</taxon>
        <taxon>Dothideomycetes</taxon>
        <taxon>Dothideomycetes incertae sedis</taxon>
        <taxon>Zopfiaceae</taxon>
        <taxon>Zopfia</taxon>
    </lineage>
</organism>
<dbReference type="Pfam" id="PF10373">
    <property type="entry name" value="EST1_DNA_bind"/>
    <property type="match status" value="1"/>
</dbReference>
<reference evidence="2" key="1">
    <citation type="journal article" date="2020" name="Stud. Mycol.">
        <title>101 Dothideomycetes genomes: a test case for predicting lifestyles and emergence of pathogens.</title>
        <authorList>
            <person name="Haridas S."/>
            <person name="Albert R."/>
            <person name="Binder M."/>
            <person name="Bloem J."/>
            <person name="Labutti K."/>
            <person name="Salamov A."/>
            <person name="Andreopoulos B."/>
            <person name="Baker S."/>
            <person name="Barry K."/>
            <person name="Bills G."/>
            <person name="Bluhm B."/>
            <person name="Cannon C."/>
            <person name="Castanera R."/>
            <person name="Culley D."/>
            <person name="Daum C."/>
            <person name="Ezra D."/>
            <person name="Gonzalez J."/>
            <person name="Henrissat B."/>
            <person name="Kuo A."/>
            <person name="Liang C."/>
            <person name="Lipzen A."/>
            <person name="Lutzoni F."/>
            <person name="Magnuson J."/>
            <person name="Mondo S."/>
            <person name="Nolan M."/>
            <person name="Ohm R."/>
            <person name="Pangilinan J."/>
            <person name="Park H.-J."/>
            <person name="Ramirez L."/>
            <person name="Alfaro M."/>
            <person name="Sun H."/>
            <person name="Tritt A."/>
            <person name="Yoshinaga Y."/>
            <person name="Zwiers L.-H."/>
            <person name="Turgeon B."/>
            <person name="Goodwin S."/>
            <person name="Spatafora J."/>
            <person name="Crous P."/>
            <person name="Grigoriev I."/>
        </authorList>
    </citation>
    <scope>NUCLEOTIDE SEQUENCE</scope>
    <source>
        <strain evidence="2">CBS 207.26</strain>
    </source>
</reference>
<dbReference type="InterPro" id="IPR045153">
    <property type="entry name" value="Est1/Ebs1-like"/>
</dbReference>
<dbReference type="PANTHER" id="PTHR15696:SF0">
    <property type="entry name" value="TELOMERASE-BINDING PROTEIN EST1A"/>
    <property type="match status" value="1"/>
</dbReference>
<feature type="domain" description="DNA/RNA-binding" evidence="1">
    <location>
        <begin position="337"/>
        <end position="473"/>
    </location>
</feature>
<dbReference type="GO" id="GO:0070034">
    <property type="term" value="F:telomerase RNA binding"/>
    <property type="evidence" value="ECO:0007669"/>
    <property type="project" value="TreeGrafter"/>
</dbReference>
<evidence type="ECO:0000259" key="1">
    <source>
        <dbReference type="Pfam" id="PF10373"/>
    </source>
</evidence>
<keyword evidence="3" id="KW-1185">Reference proteome</keyword>
<gene>
    <name evidence="2" type="ORF">K469DRAFT_746653</name>
</gene>
<evidence type="ECO:0000313" key="2">
    <source>
        <dbReference type="EMBL" id="KAF2191268.1"/>
    </source>
</evidence>
<proteinExistence type="predicted"/>
<accession>A0A6A6EKI0</accession>
<protein>
    <recommendedName>
        <fullName evidence="1">DNA/RNA-binding domain-containing protein</fullName>
    </recommendedName>
</protein>
<dbReference type="GO" id="GO:0042162">
    <property type="term" value="F:telomeric DNA binding"/>
    <property type="evidence" value="ECO:0007669"/>
    <property type="project" value="TreeGrafter"/>
</dbReference>
<dbReference type="Gene3D" id="1.25.40.10">
    <property type="entry name" value="Tetratricopeptide repeat domain"/>
    <property type="match status" value="1"/>
</dbReference>
<name>A0A6A6EKI0_9PEZI</name>
<dbReference type="InterPro" id="IPR018834">
    <property type="entry name" value="DNA/RNA-bd_Est1-type"/>
</dbReference>
<dbReference type="PANTHER" id="PTHR15696">
    <property type="entry name" value="SMG-7 SUPPRESSOR WITH MORPHOLOGICAL EFFECT ON GENITALIA PROTEIN 7"/>
    <property type="match status" value="1"/>
</dbReference>
<dbReference type="EMBL" id="ML994617">
    <property type="protein sequence ID" value="KAF2191268.1"/>
    <property type="molecule type" value="Genomic_DNA"/>
</dbReference>
<dbReference type="InterPro" id="IPR011990">
    <property type="entry name" value="TPR-like_helical_dom_sf"/>
</dbReference>
<dbReference type="Proteomes" id="UP000800200">
    <property type="component" value="Unassembled WGS sequence"/>
</dbReference>